<keyword evidence="2" id="KW-1185">Reference proteome</keyword>
<dbReference type="EMBL" id="SWBM01000080">
    <property type="protein sequence ID" value="TKC11448.1"/>
    <property type="molecule type" value="Genomic_DNA"/>
</dbReference>
<name>A0A4U1CT66_9BACI</name>
<organism evidence="1 2">
    <name type="scientific">Robertmurraya kyonggiensis</name>
    <dbReference type="NCBI Taxonomy" id="1037680"/>
    <lineage>
        <taxon>Bacteria</taxon>
        <taxon>Bacillati</taxon>
        <taxon>Bacillota</taxon>
        <taxon>Bacilli</taxon>
        <taxon>Bacillales</taxon>
        <taxon>Bacillaceae</taxon>
        <taxon>Robertmurraya</taxon>
    </lineage>
</organism>
<proteinExistence type="predicted"/>
<sequence length="177" mass="20350">MISAGVAIRDIPTLRGDNYNEWYKKLILFFTMQELDWILTHPVPVEPQAPVRGDDMTDTAWQQAQDVYKASKESYDLVMIKWKPANKKCVAVVENTVEPTILGAITDYHNVVEYLAKIKNQYTGSSKIYAHQLLEQLVGVQYRGGGLREFIHRLVNINNKLKPMNLQFNEGHIVYLI</sequence>
<evidence type="ECO:0000313" key="1">
    <source>
        <dbReference type="EMBL" id="TKC11448.1"/>
    </source>
</evidence>
<evidence type="ECO:0008006" key="3">
    <source>
        <dbReference type="Google" id="ProtNLM"/>
    </source>
</evidence>
<feature type="non-terminal residue" evidence="1">
    <location>
        <position position="177"/>
    </location>
</feature>
<dbReference type="AlphaFoldDB" id="A0A4U1CT66"/>
<gene>
    <name evidence="1" type="ORF">FA727_23860</name>
</gene>
<dbReference type="Proteomes" id="UP000307756">
    <property type="component" value="Unassembled WGS sequence"/>
</dbReference>
<comment type="caution">
    <text evidence="1">The sequence shown here is derived from an EMBL/GenBank/DDBJ whole genome shotgun (WGS) entry which is preliminary data.</text>
</comment>
<accession>A0A4U1CT66</accession>
<reference evidence="1 2" key="1">
    <citation type="journal article" date="2011" name="J. Microbiol.">
        <title>Bacillus kyonggiensis sp. nov., isolated from soil of a lettuce field.</title>
        <authorList>
            <person name="Dong K."/>
            <person name="Lee S."/>
        </authorList>
    </citation>
    <scope>NUCLEOTIDE SEQUENCE [LARGE SCALE GENOMIC DNA]</scope>
    <source>
        <strain evidence="1 2">NB22</strain>
    </source>
</reference>
<evidence type="ECO:0000313" key="2">
    <source>
        <dbReference type="Proteomes" id="UP000307756"/>
    </source>
</evidence>
<protein>
    <recommendedName>
        <fullName evidence="3">DUF4219 domain-containing protein</fullName>
    </recommendedName>
</protein>